<gene>
    <name evidence="7 10" type="primary">dnaK</name>
    <name evidence="10" type="ORF">IXB28_14275</name>
</gene>
<dbReference type="EMBL" id="JADOER010000012">
    <property type="protein sequence ID" value="MBT9313378.1"/>
    <property type="molecule type" value="Genomic_DNA"/>
</dbReference>
<evidence type="ECO:0000256" key="5">
    <source>
        <dbReference type="ARBA" id="ARBA00023016"/>
    </source>
</evidence>
<dbReference type="Proteomes" id="UP001196661">
    <property type="component" value="Unassembled WGS sequence"/>
</dbReference>
<dbReference type="HAMAP" id="MF_00332">
    <property type="entry name" value="DnaK"/>
    <property type="match status" value="1"/>
</dbReference>
<dbReference type="Pfam" id="PF00012">
    <property type="entry name" value="HSP70"/>
    <property type="match status" value="1"/>
</dbReference>
<comment type="similarity">
    <text evidence="1 7">Belongs to the heat shock protein 70 family.</text>
</comment>
<evidence type="ECO:0000256" key="9">
    <source>
        <dbReference type="SAM" id="MobiDB-lite"/>
    </source>
</evidence>
<proteinExistence type="evidence at transcript level"/>
<feature type="compositionally biased region" description="Polar residues" evidence="9">
    <location>
        <begin position="865"/>
        <end position="897"/>
    </location>
</feature>
<dbReference type="Gene3D" id="2.60.34.10">
    <property type="entry name" value="Substrate Binding Domain Of DNAk, Chain A, domain 1"/>
    <property type="match status" value="1"/>
</dbReference>
<evidence type="ECO:0000256" key="6">
    <source>
        <dbReference type="ARBA" id="ARBA00023186"/>
    </source>
</evidence>
<feature type="compositionally biased region" description="Polar residues" evidence="9">
    <location>
        <begin position="643"/>
        <end position="653"/>
    </location>
</feature>
<dbReference type="InterPro" id="IPR043129">
    <property type="entry name" value="ATPase_NBD"/>
</dbReference>
<protein>
    <recommendedName>
        <fullName evidence="7">Chaperone protein DnaK</fullName>
    </recommendedName>
    <alternativeName>
        <fullName evidence="7">HSP70</fullName>
    </alternativeName>
    <alternativeName>
        <fullName evidence="7">Heat shock 70 kDa protein</fullName>
    </alternativeName>
    <alternativeName>
        <fullName evidence="7">Heat shock protein 70</fullName>
    </alternativeName>
</protein>
<feature type="region of interest" description="Disordered" evidence="9">
    <location>
        <begin position="643"/>
        <end position="1010"/>
    </location>
</feature>
<keyword evidence="2 7" id="KW-0597">Phosphoprotein</keyword>
<evidence type="ECO:0000313" key="11">
    <source>
        <dbReference type="Proteomes" id="UP001196661"/>
    </source>
</evidence>
<dbReference type="InterPro" id="IPR018181">
    <property type="entry name" value="Heat_shock_70_CS"/>
</dbReference>
<comment type="caution">
    <text evidence="10">The sequence shown here is derived from an EMBL/GenBank/DDBJ whole genome shotgun (WGS) entry which is preliminary data.</text>
</comment>
<feature type="compositionally biased region" description="Polar residues" evidence="9">
    <location>
        <begin position="797"/>
        <end position="806"/>
    </location>
</feature>
<keyword evidence="11" id="KW-1185">Reference proteome</keyword>
<feature type="compositionally biased region" description="Basic and acidic residues" evidence="9">
    <location>
        <begin position="966"/>
        <end position="975"/>
    </location>
</feature>
<evidence type="ECO:0000256" key="8">
    <source>
        <dbReference type="SAM" id="Coils"/>
    </source>
</evidence>
<evidence type="ECO:0000256" key="3">
    <source>
        <dbReference type="ARBA" id="ARBA00022741"/>
    </source>
</evidence>
<dbReference type="InterPro" id="IPR029047">
    <property type="entry name" value="HSP70_peptide-bd_sf"/>
</dbReference>
<name>A0ABS5Y7A2_9CYAN</name>
<reference evidence="10 11" key="1">
    <citation type="journal article" date="2021" name="Mar. Drugs">
        <title>Genome Reduction and Secondary Metabolism of the Marine Sponge-Associated Cyanobacterium Leptothoe.</title>
        <authorList>
            <person name="Konstantinou D."/>
            <person name="Popin R.V."/>
            <person name="Fewer D.P."/>
            <person name="Sivonen K."/>
            <person name="Gkelis S."/>
        </authorList>
    </citation>
    <scope>NUCLEOTIDE SEQUENCE [LARGE SCALE GENOMIC DNA]</scope>
    <source>
        <strain evidence="10 11">TAU-MAC 1615</strain>
    </source>
</reference>
<feature type="compositionally biased region" description="Low complexity" evidence="9">
    <location>
        <begin position="983"/>
        <end position="996"/>
    </location>
</feature>
<keyword evidence="3 7" id="KW-0547">Nucleotide-binding</keyword>
<dbReference type="InterPro" id="IPR012725">
    <property type="entry name" value="Chaperone_DnaK"/>
</dbReference>
<feature type="compositionally biased region" description="Basic and acidic residues" evidence="9">
    <location>
        <begin position="848"/>
        <end position="864"/>
    </location>
</feature>
<evidence type="ECO:0000256" key="4">
    <source>
        <dbReference type="ARBA" id="ARBA00022840"/>
    </source>
</evidence>
<keyword evidence="5 7" id="KW-0346">Stress response</keyword>
<dbReference type="NCBIfam" id="NF001413">
    <property type="entry name" value="PRK00290.1"/>
    <property type="match status" value="1"/>
</dbReference>
<dbReference type="NCBIfam" id="NF009946">
    <property type="entry name" value="PRK13410.1"/>
    <property type="match status" value="1"/>
</dbReference>
<organism evidence="10 11">
    <name type="scientific">Leptothoe kymatousa TAU-MAC 1615</name>
    <dbReference type="NCBI Taxonomy" id="2364775"/>
    <lineage>
        <taxon>Bacteria</taxon>
        <taxon>Bacillati</taxon>
        <taxon>Cyanobacteriota</taxon>
        <taxon>Cyanophyceae</taxon>
        <taxon>Nodosilineales</taxon>
        <taxon>Cymatolegaceae</taxon>
        <taxon>Leptothoe</taxon>
        <taxon>Leptothoe kymatousa</taxon>
    </lineage>
</organism>
<dbReference type="InterPro" id="IPR013126">
    <property type="entry name" value="Hsp_70_fam"/>
</dbReference>
<feature type="coiled-coil region" evidence="8">
    <location>
        <begin position="554"/>
        <end position="581"/>
    </location>
</feature>
<dbReference type="PROSITE" id="PS00329">
    <property type="entry name" value="HSP70_2"/>
    <property type="match status" value="1"/>
</dbReference>
<evidence type="ECO:0000256" key="7">
    <source>
        <dbReference type="HAMAP-Rule" id="MF_00332"/>
    </source>
</evidence>
<sequence>MGKVVGIDLGTTNSVVSVIEGGKPVVIANAEGMRTTPSVVAFSKEGERLVGQMARRQTVLNPQNTFYNVKRYLGRKYTELSSDSKRVPYTVRKDEAGNVKVRCPRLDKDFAPEEISAMVLRKLAEEASRYMGQPVTGAVITVPAYFNDAQRQATRDAGRIAGLEVKRIINEPTAAALAYGLDQQFNQTILVFDLGGGTFDVSILDVRNGVFEVRSTSGDTQLGGVNFDKKIVDWLADEFLETEGVDLRRDRQALQRLTEAAEKAKVELSGLPTAEINLPFITATADGPKHIEKKFSRSQFESLCADLISRLRAPVQQAMTDARVSPSQIDEVVLVGGSSRMPMVQHLVRSLLSKEPNQNVNPDEAVAVGAAIQAGILTEEVKDIMLLDVTPLSLGLETIGGVMKRVIPRNTTIPVRRSDVFSTSENNQTVVEVHVVQGEREMAMDNKSLGRFKLMGIPPAPRGIAQVQVSFDIDANGILQVSAMDKTTGREQSITVQEASNLSDDDIQRMLKEAEEFADVDRGQRERIEKRNRAETLTFQAERAMRSVSIDFGLQFARDRKRRIDNLVQDLRDALKREDERMVDMIQSELQDELYELNREAYLYDADNDDGNLFSQIGDTIKKAFEDDDDFYRRDYDWNGQSQWDSPSWSAGRQDNRSGWDDWDDSWNRPAARQGGYNAPPPRGGYDNPAAGGGYNNPAAGGYNNGQNNSQGYDNRGYDRRNYDASADQHGAGNNNYGQDAYGQQRYDQGQSYDRGYGQNPSQSDQSSQSDRYSAGGYGSQPRDRYDQHQGRPPQDTYGQAGNSAYGQDAYTPPNQDRYPDRNLGPNYNEGQSYSGSNNYDAFSGDRNQGRDSQGRDSQGRDGQSDNLGSARQQPNYDRWQGSGNNSYGQDAYNQSGGPRDDSAYPPYDRGGQPSQIPDPRGAAGAPPAPSGYGSPGAGGGYPPADYPSVGRDRPNADTSVEDDPWADKPTDRPSPRPPANPRPGGYSANSGSAGSQRYDDEWGDQDEVW</sequence>
<dbReference type="CDD" id="cd10234">
    <property type="entry name" value="ASKHA_NBD_HSP70_DnaK-like"/>
    <property type="match status" value="1"/>
</dbReference>
<feature type="compositionally biased region" description="Low complexity" evidence="9">
    <location>
        <begin position="762"/>
        <end position="771"/>
    </location>
</feature>
<dbReference type="PANTHER" id="PTHR19375">
    <property type="entry name" value="HEAT SHOCK PROTEIN 70KDA"/>
    <property type="match status" value="1"/>
</dbReference>
<feature type="compositionally biased region" description="Polar residues" evidence="9">
    <location>
        <begin position="829"/>
        <end position="841"/>
    </location>
</feature>
<dbReference type="Gene3D" id="3.90.640.10">
    <property type="entry name" value="Actin, Chain A, domain 4"/>
    <property type="match status" value="1"/>
</dbReference>
<dbReference type="PRINTS" id="PR00301">
    <property type="entry name" value="HEATSHOCK70"/>
</dbReference>
<dbReference type="SUPFAM" id="SSF53067">
    <property type="entry name" value="Actin-like ATPase domain"/>
    <property type="match status" value="2"/>
</dbReference>
<evidence type="ECO:0000313" key="10">
    <source>
        <dbReference type="EMBL" id="MBT9313378.1"/>
    </source>
</evidence>
<keyword evidence="8" id="KW-0175">Coiled coil</keyword>
<comment type="induction">
    <text evidence="7">By stress conditions e.g. heat shock.</text>
</comment>
<feature type="modified residue" description="Phosphothreonine; by autocatalysis" evidence="7">
    <location>
        <position position="198"/>
    </location>
</feature>
<dbReference type="Gene3D" id="3.30.420.40">
    <property type="match status" value="2"/>
</dbReference>
<accession>A0ABS5Y7A2</accession>
<feature type="compositionally biased region" description="Low complexity" evidence="9">
    <location>
        <begin position="684"/>
        <end position="715"/>
    </location>
</feature>
<dbReference type="PROSITE" id="PS00297">
    <property type="entry name" value="HSP70_1"/>
    <property type="match status" value="1"/>
</dbReference>
<evidence type="ECO:0000256" key="1">
    <source>
        <dbReference type="ARBA" id="ARBA00007381"/>
    </source>
</evidence>
<evidence type="ECO:0000256" key="2">
    <source>
        <dbReference type="ARBA" id="ARBA00022553"/>
    </source>
</evidence>
<dbReference type="NCBIfam" id="TIGR02350">
    <property type="entry name" value="prok_dnaK"/>
    <property type="match status" value="1"/>
</dbReference>
<comment type="function">
    <text evidence="7">Acts as a chaperone.</text>
</comment>
<keyword evidence="4 7" id="KW-0067">ATP-binding</keyword>
<dbReference type="SUPFAM" id="SSF100920">
    <property type="entry name" value="Heat shock protein 70kD (HSP70), peptide-binding domain"/>
    <property type="match status" value="1"/>
</dbReference>
<keyword evidence="6 7" id="KW-0143">Chaperone</keyword>